<sequence length="49" mass="5745">MVKSKCFIRLTREQGDCLEQDFKHLAIDEIPDLVIINPNNFHAIFEDVQ</sequence>
<protein>
    <submittedName>
        <fullName evidence="1">Uncharacterized protein</fullName>
    </submittedName>
</protein>
<comment type="caution">
    <text evidence="1">The sequence shown here is derived from an EMBL/GenBank/DDBJ whole genome shotgun (WGS) entry which is preliminary data.</text>
</comment>
<organism evidence="1 2">
    <name type="scientific">Bizionia arctica</name>
    <dbReference type="NCBI Taxonomy" id="1495645"/>
    <lineage>
        <taxon>Bacteria</taxon>
        <taxon>Pseudomonadati</taxon>
        <taxon>Bacteroidota</taxon>
        <taxon>Flavobacteriia</taxon>
        <taxon>Flavobacteriales</taxon>
        <taxon>Flavobacteriaceae</taxon>
        <taxon>Bizionia</taxon>
    </lineage>
</organism>
<dbReference type="AlphaFoldDB" id="A0A917LM02"/>
<gene>
    <name evidence="1" type="ORF">GCM10010976_13580</name>
</gene>
<dbReference type="RefSeq" id="WP_188463191.1">
    <property type="nucleotide sequence ID" value="NZ_BMFQ01000002.1"/>
</dbReference>
<accession>A0A917LM02</accession>
<evidence type="ECO:0000313" key="2">
    <source>
        <dbReference type="Proteomes" id="UP000625976"/>
    </source>
</evidence>
<dbReference type="EMBL" id="BMFQ01000002">
    <property type="protein sequence ID" value="GGG43372.1"/>
    <property type="molecule type" value="Genomic_DNA"/>
</dbReference>
<dbReference type="Proteomes" id="UP000625976">
    <property type="component" value="Unassembled WGS sequence"/>
</dbReference>
<name>A0A917LM02_9FLAO</name>
<evidence type="ECO:0000313" key="1">
    <source>
        <dbReference type="EMBL" id="GGG43372.1"/>
    </source>
</evidence>
<keyword evidence="2" id="KW-1185">Reference proteome</keyword>
<proteinExistence type="predicted"/>
<reference evidence="1" key="1">
    <citation type="journal article" date="2014" name="Int. J. Syst. Evol. Microbiol.">
        <title>Complete genome sequence of Corynebacterium casei LMG S-19264T (=DSM 44701T), isolated from a smear-ripened cheese.</title>
        <authorList>
            <consortium name="US DOE Joint Genome Institute (JGI-PGF)"/>
            <person name="Walter F."/>
            <person name="Albersmeier A."/>
            <person name="Kalinowski J."/>
            <person name="Ruckert C."/>
        </authorList>
    </citation>
    <scope>NUCLEOTIDE SEQUENCE</scope>
    <source>
        <strain evidence="1">CGMCC 1.12751</strain>
    </source>
</reference>
<reference evidence="1" key="2">
    <citation type="submission" date="2020-09" db="EMBL/GenBank/DDBJ databases">
        <authorList>
            <person name="Sun Q."/>
            <person name="Zhou Y."/>
        </authorList>
    </citation>
    <scope>NUCLEOTIDE SEQUENCE</scope>
    <source>
        <strain evidence="1">CGMCC 1.12751</strain>
    </source>
</reference>